<evidence type="ECO:0000313" key="3">
    <source>
        <dbReference type="Proteomes" id="UP000656804"/>
    </source>
</evidence>
<keyword evidence="1" id="KW-1133">Transmembrane helix</keyword>
<dbReference type="InterPro" id="IPR009272">
    <property type="entry name" value="DUF929"/>
</dbReference>
<sequence>MARKQAKSATRRTEAATMVARQRARERRRSRLMLASFTVVALVIVGSALVGIGLHRHAGASQQTGAASADVLARATGVSASAFDQVGAGTAQNPPSAIQAPALTQDDKPRVLYVGAEYCPYCAAERWAVVAALSRFGTFEDLGQTASAHDDVYPDTSTLSFHGSSYTSKYLAFTGVETSSNQRQGNGYAPLDTLSKDDEKTFGTYDQPPYVSGQAGSIPFIDLGGAFVSSGASLDPGLLAGMSHEQVAEAMNDPSSEVGQAILGSANVFSAAFCRLTDGQPGSVCDSAGVEAAAAKLGS</sequence>
<accession>A0A930UWQ3</accession>
<keyword evidence="3" id="KW-1185">Reference proteome</keyword>
<name>A0A930UWQ3_9ACTN</name>
<dbReference type="RefSeq" id="WP_194502745.1">
    <property type="nucleotide sequence ID" value="NZ_JADIVZ010000002.1"/>
</dbReference>
<reference evidence="2" key="1">
    <citation type="submission" date="2020-11" db="EMBL/GenBank/DDBJ databases">
        <title>Nocardioides sp. CBS4Y-1, whole genome shotgun sequence.</title>
        <authorList>
            <person name="Tuo L."/>
        </authorList>
    </citation>
    <scope>NUCLEOTIDE SEQUENCE</scope>
    <source>
        <strain evidence="2">CBS4Y-1</strain>
    </source>
</reference>
<organism evidence="2 3">
    <name type="scientific">Nocardioides acrostichi</name>
    <dbReference type="NCBI Taxonomy" id="2784339"/>
    <lineage>
        <taxon>Bacteria</taxon>
        <taxon>Bacillati</taxon>
        <taxon>Actinomycetota</taxon>
        <taxon>Actinomycetes</taxon>
        <taxon>Propionibacteriales</taxon>
        <taxon>Nocardioidaceae</taxon>
        <taxon>Nocardioides</taxon>
    </lineage>
</organism>
<dbReference type="Pfam" id="PF06053">
    <property type="entry name" value="DUF929"/>
    <property type="match status" value="1"/>
</dbReference>
<dbReference type="EMBL" id="JADIVZ010000002">
    <property type="protein sequence ID" value="MBF4161546.1"/>
    <property type="molecule type" value="Genomic_DNA"/>
</dbReference>
<evidence type="ECO:0000313" key="2">
    <source>
        <dbReference type="EMBL" id="MBF4161546.1"/>
    </source>
</evidence>
<protein>
    <submittedName>
        <fullName evidence="2">DUF929 family protein</fullName>
    </submittedName>
</protein>
<keyword evidence="1" id="KW-0472">Membrane</keyword>
<comment type="caution">
    <text evidence="2">The sequence shown here is derived from an EMBL/GenBank/DDBJ whole genome shotgun (WGS) entry which is preliminary data.</text>
</comment>
<dbReference type="AlphaFoldDB" id="A0A930UWQ3"/>
<keyword evidence="1" id="KW-0812">Transmembrane</keyword>
<proteinExistence type="predicted"/>
<feature type="transmembrane region" description="Helical" evidence="1">
    <location>
        <begin position="32"/>
        <end position="54"/>
    </location>
</feature>
<dbReference type="Proteomes" id="UP000656804">
    <property type="component" value="Unassembled WGS sequence"/>
</dbReference>
<evidence type="ECO:0000256" key="1">
    <source>
        <dbReference type="SAM" id="Phobius"/>
    </source>
</evidence>
<gene>
    <name evidence="2" type="ORF">ISG29_07565</name>
</gene>